<evidence type="ECO:0000313" key="3">
    <source>
        <dbReference type="EMBL" id="KAL3284851.1"/>
    </source>
</evidence>
<dbReference type="InterPro" id="IPR015943">
    <property type="entry name" value="WD40/YVTN_repeat-like_dom_sf"/>
</dbReference>
<dbReference type="InterPro" id="IPR001680">
    <property type="entry name" value="WD40_rpt"/>
</dbReference>
<protein>
    <submittedName>
        <fullName evidence="3">Uncharacterized protein</fullName>
    </submittedName>
</protein>
<dbReference type="Proteomes" id="UP001516400">
    <property type="component" value="Unassembled WGS sequence"/>
</dbReference>
<dbReference type="SMART" id="SM00320">
    <property type="entry name" value="WD40"/>
    <property type="match status" value="5"/>
</dbReference>
<dbReference type="InterPro" id="IPR036322">
    <property type="entry name" value="WD40_repeat_dom_sf"/>
</dbReference>
<dbReference type="Pfam" id="PF00400">
    <property type="entry name" value="WD40"/>
    <property type="match status" value="1"/>
</dbReference>
<name>A0ABD2P1K9_9CUCU</name>
<evidence type="ECO:0000313" key="4">
    <source>
        <dbReference type="Proteomes" id="UP001516400"/>
    </source>
</evidence>
<keyword evidence="2" id="KW-0963">Cytoplasm</keyword>
<proteinExistence type="predicted"/>
<dbReference type="PANTHER" id="PTHR46853">
    <property type="entry name" value="METHYLOSOME PROTEIN 50"/>
    <property type="match status" value="1"/>
</dbReference>
<evidence type="ECO:0000256" key="1">
    <source>
        <dbReference type="ARBA" id="ARBA00004496"/>
    </source>
</evidence>
<accession>A0ABD2P1K9</accession>
<comment type="subcellular location">
    <subcellularLocation>
        <location evidence="1">Cytoplasm</location>
    </subcellularLocation>
</comment>
<dbReference type="PANTHER" id="PTHR46853:SF1">
    <property type="entry name" value="METHYLOSOME PROTEIN 50"/>
    <property type="match status" value="1"/>
</dbReference>
<keyword evidence="4" id="KW-1185">Reference proteome</keyword>
<sequence>MMQHREDDNIILYPPNKAFERTLNYSEIPVLYPSFLFLDFNSRKEAILGSSNVNGTLWEGTTFWFPSSEDLKDLNWSGFYIGPTSSDAKFLNDNGIALAEDTGDLQILTINEKSNIESYIFFRHFSRIPAIAVWNNCTKVLTCSDKTIMVLDTNASTKISEVYANYHTEAIYSVDSLRCQENCFVSCGADRKALIWDKRDESIASVLYTNEFAALTSIAWNQMEDNYIICGTEGGDVYLIDKREPNAFVDVNHALESKIHRISFNPNSNQLAVCGDTNDVIILNCAQQTLRKVYDNKEHKGIVRGLAWNEDILFSCGFDKMCIVIDCEYFTKLKDIHITLINLFHENIQITDKIYKL</sequence>
<dbReference type="SUPFAM" id="SSF50978">
    <property type="entry name" value="WD40 repeat-like"/>
    <property type="match status" value="1"/>
</dbReference>
<organism evidence="3 4">
    <name type="scientific">Cryptolaemus montrouzieri</name>
    <dbReference type="NCBI Taxonomy" id="559131"/>
    <lineage>
        <taxon>Eukaryota</taxon>
        <taxon>Metazoa</taxon>
        <taxon>Ecdysozoa</taxon>
        <taxon>Arthropoda</taxon>
        <taxon>Hexapoda</taxon>
        <taxon>Insecta</taxon>
        <taxon>Pterygota</taxon>
        <taxon>Neoptera</taxon>
        <taxon>Endopterygota</taxon>
        <taxon>Coleoptera</taxon>
        <taxon>Polyphaga</taxon>
        <taxon>Cucujiformia</taxon>
        <taxon>Coccinelloidea</taxon>
        <taxon>Coccinellidae</taxon>
        <taxon>Scymninae</taxon>
        <taxon>Scymnini</taxon>
        <taxon>Cryptolaemus</taxon>
    </lineage>
</organism>
<dbReference type="GO" id="GO:0005737">
    <property type="term" value="C:cytoplasm"/>
    <property type="evidence" value="ECO:0007669"/>
    <property type="project" value="UniProtKB-SubCell"/>
</dbReference>
<gene>
    <name evidence="3" type="ORF">HHI36_018990</name>
</gene>
<evidence type="ECO:0000256" key="2">
    <source>
        <dbReference type="ARBA" id="ARBA00022490"/>
    </source>
</evidence>
<dbReference type="EMBL" id="JABFTP020000165">
    <property type="protein sequence ID" value="KAL3284851.1"/>
    <property type="molecule type" value="Genomic_DNA"/>
</dbReference>
<dbReference type="AlphaFoldDB" id="A0ABD2P1K9"/>
<reference evidence="3 4" key="1">
    <citation type="journal article" date="2021" name="BMC Biol.">
        <title>Horizontally acquired antibacterial genes associated with adaptive radiation of ladybird beetles.</title>
        <authorList>
            <person name="Li H.S."/>
            <person name="Tang X.F."/>
            <person name="Huang Y.H."/>
            <person name="Xu Z.Y."/>
            <person name="Chen M.L."/>
            <person name="Du X.Y."/>
            <person name="Qiu B.Y."/>
            <person name="Chen P.T."/>
            <person name="Zhang W."/>
            <person name="Slipinski A."/>
            <person name="Escalona H.E."/>
            <person name="Waterhouse R.M."/>
            <person name="Zwick A."/>
            <person name="Pang H."/>
        </authorList>
    </citation>
    <scope>NUCLEOTIDE SEQUENCE [LARGE SCALE GENOMIC DNA]</scope>
    <source>
        <strain evidence="3">SYSU2018</strain>
    </source>
</reference>
<comment type="caution">
    <text evidence="3">The sequence shown here is derived from an EMBL/GenBank/DDBJ whole genome shotgun (WGS) entry which is preliminary data.</text>
</comment>
<dbReference type="InterPro" id="IPR052139">
    <property type="entry name" value="Methylosome_Comp_WDR77"/>
</dbReference>
<dbReference type="Gene3D" id="2.130.10.10">
    <property type="entry name" value="YVTN repeat-like/Quinoprotein amine dehydrogenase"/>
    <property type="match status" value="1"/>
</dbReference>